<dbReference type="InterPro" id="IPR050539">
    <property type="entry name" value="ThrE_Dicarb/AminoAcid_Exp"/>
</dbReference>
<keyword evidence="5 8" id="KW-1133">Transmembrane helix</keyword>
<evidence type="ECO:0000313" key="10">
    <source>
        <dbReference type="EMBL" id="WRL66648.1"/>
    </source>
</evidence>
<dbReference type="Proteomes" id="UP001324287">
    <property type="component" value="Chromosome"/>
</dbReference>
<evidence type="ECO:0000256" key="1">
    <source>
        <dbReference type="ARBA" id="ARBA00004651"/>
    </source>
</evidence>
<keyword evidence="6 8" id="KW-0472">Membrane</keyword>
<evidence type="ECO:0000256" key="5">
    <source>
        <dbReference type="ARBA" id="ARBA00022989"/>
    </source>
</evidence>
<dbReference type="InterPro" id="IPR024528">
    <property type="entry name" value="ThrE_2"/>
</dbReference>
<evidence type="ECO:0000256" key="8">
    <source>
        <dbReference type="SAM" id="Phobius"/>
    </source>
</evidence>
<protein>
    <submittedName>
        <fullName evidence="10">Threonine/serine exporter family protein</fullName>
    </submittedName>
</protein>
<proteinExistence type="inferred from homology"/>
<keyword evidence="2" id="KW-1003">Cell membrane</keyword>
<comment type="similarity">
    <text evidence="7">Belongs to the ThrE exporter (TC 2.A.79) family.</text>
</comment>
<feature type="transmembrane region" description="Helical" evidence="8">
    <location>
        <begin position="51"/>
        <end position="75"/>
    </location>
</feature>
<keyword evidence="4 8" id="KW-0812">Transmembrane</keyword>
<dbReference type="PANTHER" id="PTHR34390">
    <property type="entry name" value="UPF0442 PROTEIN YJJB-RELATED"/>
    <property type="match status" value="1"/>
</dbReference>
<keyword evidence="3" id="KW-0997">Cell inner membrane</keyword>
<comment type="subcellular location">
    <subcellularLocation>
        <location evidence="1">Cell membrane</location>
        <topology evidence="1">Multi-pass membrane protein</topology>
    </subcellularLocation>
</comment>
<evidence type="ECO:0000256" key="4">
    <source>
        <dbReference type="ARBA" id="ARBA00022692"/>
    </source>
</evidence>
<evidence type="ECO:0000259" key="9">
    <source>
        <dbReference type="Pfam" id="PF12821"/>
    </source>
</evidence>
<evidence type="ECO:0000256" key="6">
    <source>
        <dbReference type="ARBA" id="ARBA00023136"/>
    </source>
</evidence>
<evidence type="ECO:0000256" key="3">
    <source>
        <dbReference type="ARBA" id="ARBA00022519"/>
    </source>
</evidence>
<evidence type="ECO:0000313" key="11">
    <source>
        <dbReference type="Proteomes" id="UP001324287"/>
    </source>
</evidence>
<dbReference type="EMBL" id="CP141261">
    <property type="protein sequence ID" value="WRL66648.1"/>
    <property type="molecule type" value="Genomic_DNA"/>
</dbReference>
<organism evidence="10 11">
    <name type="scientific">Blastococcus brunescens</name>
    <dbReference type="NCBI Taxonomy" id="1564165"/>
    <lineage>
        <taxon>Bacteria</taxon>
        <taxon>Bacillati</taxon>
        <taxon>Actinomycetota</taxon>
        <taxon>Actinomycetes</taxon>
        <taxon>Geodermatophilales</taxon>
        <taxon>Geodermatophilaceae</taxon>
        <taxon>Blastococcus</taxon>
    </lineage>
</organism>
<dbReference type="PANTHER" id="PTHR34390:SF1">
    <property type="entry name" value="SUCCINATE TRANSPORTER SUBUNIT YJJB-RELATED"/>
    <property type="match status" value="1"/>
</dbReference>
<feature type="transmembrane region" description="Helical" evidence="8">
    <location>
        <begin position="19"/>
        <end position="39"/>
    </location>
</feature>
<keyword evidence="11" id="KW-1185">Reference proteome</keyword>
<feature type="domain" description="Threonine/Serine exporter ThrE" evidence="9">
    <location>
        <begin position="3"/>
        <end position="72"/>
    </location>
</feature>
<dbReference type="Pfam" id="PF12821">
    <property type="entry name" value="ThrE_2"/>
    <property type="match status" value="1"/>
</dbReference>
<evidence type="ECO:0000256" key="7">
    <source>
        <dbReference type="ARBA" id="ARBA00034125"/>
    </source>
</evidence>
<name>A0ABZ1B9T7_9ACTN</name>
<dbReference type="RefSeq" id="WP_324277960.1">
    <property type="nucleotide sequence ID" value="NZ_CP141261.1"/>
</dbReference>
<sequence>MLLGAGAYVFAHHQKAPTLIYIAAGIIPLLPGLTIYRGMLFLADGNTGAGLLLLSEATTIGLALAAGVILGQFLAQPAQRELRRSERRLVGPRLAGPLRTRRGR</sequence>
<gene>
    <name evidence="10" type="ORF">U6N30_15390</name>
</gene>
<evidence type="ECO:0000256" key="2">
    <source>
        <dbReference type="ARBA" id="ARBA00022475"/>
    </source>
</evidence>
<accession>A0ABZ1B9T7</accession>
<reference evidence="10 11" key="1">
    <citation type="submission" date="2023-12" db="EMBL/GenBank/DDBJ databases">
        <title>Blastococcus brunescens sp. nov., an actonobacterium isolated from sandstone collected in sahara desert.</title>
        <authorList>
            <person name="Gtari M."/>
            <person name="Ghodhbane F."/>
        </authorList>
    </citation>
    <scope>NUCLEOTIDE SEQUENCE [LARGE SCALE GENOMIC DNA]</scope>
    <source>
        <strain evidence="10 11">BMG 8361</strain>
    </source>
</reference>